<evidence type="ECO:0000256" key="13">
    <source>
        <dbReference type="PIRSR" id="PIRSR603542-2"/>
    </source>
</evidence>
<keyword evidence="7" id="KW-0259">Enterobactin biosynthesis</keyword>
<comment type="caution">
    <text evidence="16">The sequence shown here is derived from an EMBL/GenBank/DDBJ whole genome shotgun (WGS) entry which is preliminary data.</text>
</comment>
<evidence type="ECO:0000256" key="7">
    <source>
        <dbReference type="ARBA" id="ARBA00023191"/>
    </source>
</evidence>
<dbReference type="GO" id="GO:0008897">
    <property type="term" value="F:holo-[acyl-carrier-protein] synthase activity"/>
    <property type="evidence" value="ECO:0007669"/>
    <property type="project" value="InterPro"/>
</dbReference>
<evidence type="ECO:0000256" key="8">
    <source>
        <dbReference type="ARBA" id="ARBA00029894"/>
    </source>
</evidence>
<feature type="binding site" evidence="12">
    <location>
        <position position="172"/>
    </location>
    <ligand>
        <name>CoA</name>
        <dbReference type="ChEBI" id="CHEBI:57287"/>
    </ligand>
</feature>
<dbReference type="Gene3D" id="3.90.470.20">
    <property type="entry name" value="4'-phosphopantetheinyl transferase domain"/>
    <property type="match status" value="2"/>
</dbReference>
<comment type="similarity">
    <text evidence="3">Belongs to the P-Pant transferase superfamily. EntD family.</text>
</comment>
<feature type="binding site" evidence="12">
    <location>
        <begin position="103"/>
        <end position="104"/>
    </location>
    <ligand>
        <name>CoA</name>
        <dbReference type="ChEBI" id="CHEBI:57287"/>
    </ligand>
</feature>
<dbReference type="GO" id="GO:0000287">
    <property type="term" value="F:magnesium ion binding"/>
    <property type="evidence" value="ECO:0007669"/>
    <property type="project" value="InterPro"/>
</dbReference>
<feature type="domain" description="4'-phosphopantetheinyl transferase" evidence="14">
    <location>
        <begin position="121"/>
        <end position="206"/>
    </location>
</feature>
<comment type="catalytic activity">
    <reaction evidence="11">
        <text>apo-[peptidyl-carrier protein] + CoA = holo-[peptidyl-carrier protein] + adenosine 3',5'-bisphosphate + H(+)</text>
        <dbReference type="Rhea" id="RHEA:46228"/>
        <dbReference type="Rhea" id="RHEA-COMP:11479"/>
        <dbReference type="Rhea" id="RHEA-COMP:11480"/>
        <dbReference type="ChEBI" id="CHEBI:15378"/>
        <dbReference type="ChEBI" id="CHEBI:29999"/>
        <dbReference type="ChEBI" id="CHEBI:57287"/>
        <dbReference type="ChEBI" id="CHEBI:58343"/>
        <dbReference type="ChEBI" id="CHEBI:64479"/>
    </reaction>
</comment>
<dbReference type="InterPro" id="IPR008278">
    <property type="entry name" value="4-PPantetheinyl_Trfase_dom"/>
</dbReference>
<dbReference type="GO" id="GO:0005886">
    <property type="term" value="C:plasma membrane"/>
    <property type="evidence" value="ECO:0007669"/>
    <property type="project" value="TreeGrafter"/>
</dbReference>
<dbReference type="SUPFAM" id="SSF56214">
    <property type="entry name" value="4'-phosphopantetheinyl transferase"/>
    <property type="match status" value="1"/>
</dbReference>
<keyword evidence="6" id="KW-0808">Transferase</keyword>
<dbReference type="EMBL" id="NHNI01000001">
    <property type="protein sequence ID" value="OZY86405.1"/>
    <property type="molecule type" value="Genomic_DNA"/>
</dbReference>
<evidence type="ECO:0000256" key="11">
    <source>
        <dbReference type="ARBA" id="ARBA00049191"/>
    </source>
</evidence>
<feature type="binding site" evidence="13">
    <location>
        <position position="126"/>
    </location>
    <ligand>
        <name>Mg(2+)</name>
        <dbReference type="ChEBI" id="CHEBI:18420"/>
    </ligand>
</feature>
<keyword evidence="17" id="KW-1185">Reference proteome</keyword>
<comment type="function">
    <text evidence="1">Involved in the biosynthesis of the siderophore enterobactin (enterochelin), which is a macrocyclic trimeric lactone of N-(2,3-dihydroxybenzoyl)-serine. The serine trilactone serves as a scaffolding for the three catechol functionalities that provide hexadentate coordination for the tightly ligated iron(2+) atoms. Plays an essential role in the assembly of the enterobactin by catalyzing the transfer of the 4'-phosphopantetheine (Ppant) moiety from coenzyme A to the apo-domains of both EntB (ArCP domain) and EntF (PCP domain) to yield their holo-forms which make them competent for the activation of 2,3-dihydroxybenzoate (DHB) and L-serine, respectively.</text>
</comment>
<dbReference type="PRINTS" id="PR01399">
    <property type="entry name" value="ENTSNTHTASED"/>
</dbReference>
<feature type="binding site" evidence="12">
    <location>
        <position position="176"/>
    </location>
    <ligand>
        <name>CoA</name>
        <dbReference type="ChEBI" id="CHEBI:57287"/>
    </ligand>
</feature>
<evidence type="ECO:0000256" key="1">
    <source>
        <dbReference type="ARBA" id="ARBA00003937"/>
    </source>
</evidence>
<dbReference type="InterPro" id="IPR003542">
    <property type="entry name" value="Enbac_synth_compD-like"/>
</dbReference>
<feature type="binding site" evidence="12">
    <location>
        <position position="125"/>
    </location>
    <ligand>
        <name>CoA</name>
        <dbReference type="ChEBI" id="CHEBI:57287"/>
    </ligand>
</feature>
<name>A0A266Q990_9GAMM</name>
<evidence type="ECO:0000256" key="9">
    <source>
        <dbReference type="ARBA" id="ARBA00031996"/>
    </source>
</evidence>
<evidence type="ECO:0000313" key="17">
    <source>
        <dbReference type="Proteomes" id="UP000216101"/>
    </source>
</evidence>
<protein>
    <recommendedName>
        <fullName evidence="5">Enterobactin synthase component D</fullName>
    </recommendedName>
    <alternativeName>
        <fullName evidence="8">4'-phosphopantetheinyl transferase EntD</fullName>
    </alternativeName>
    <alternativeName>
        <fullName evidence="9">Enterochelin synthase D</fullName>
    </alternativeName>
</protein>
<dbReference type="PANTHER" id="PTHR38096">
    <property type="entry name" value="ENTEROBACTIN SYNTHASE COMPONENT D"/>
    <property type="match status" value="1"/>
</dbReference>
<comment type="pathway">
    <text evidence="2">Siderophore biosynthesis; enterobactin biosynthesis.</text>
</comment>
<dbReference type="GO" id="GO:0009239">
    <property type="term" value="P:enterobactin biosynthetic process"/>
    <property type="evidence" value="ECO:0007669"/>
    <property type="project" value="UniProtKB-UniPathway"/>
</dbReference>
<comment type="cofactor">
    <cofactor evidence="13">
        <name>Mg(2+)</name>
        <dbReference type="ChEBI" id="CHEBI:18420"/>
    </cofactor>
</comment>
<evidence type="ECO:0000256" key="10">
    <source>
        <dbReference type="ARBA" id="ARBA00049176"/>
    </source>
</evidence>
<accession>A0A266Q990</accession>
<comment type="catalytic activity">
    <reaction evidence="10">
        <text>apo-[aryl-carrier protein] + CoA = holo-[aryl-carrier protein] + adenosine 3',5'-bisphosphate + H(+)</text>
        <dbReference type="Rhea" id="RHEA:48404"/>
        <dbReference type="Rhea" id="RHEA-COMP:15903"/>
        <dbReference type="Rhea" id="RHEA-COMP:17557"/>
        <dbReference type="ChEBI" id="CHEBI:15378"/>
        <dbReference type="ChEBI" id="CHEBI:29999"/>
        <dbReference type="ChEBI" id="CHEBI:57287"/>
        <dbReference type="ChEBI" id="CHEBI:58343"/>
        <dbReference type="ChEBI" id="CHEBI:64479"/>
    </reaction>
</comment>
<organism evidence="16 17">
    <name type="scientific">Cellvibrio mixtus</name>
    <dbReference type="NCBI Taxonomy" id="39650"/>
    <lineage>
        <taxon>Bacteria</taxon>
        <taxon>Pseudomonadati</taxon>
        <taxon>Pseudomonadota</taxon>
        <taxon>Gammaproteobacteria</taxon>
        <taxon>Cellvibrionales</taxon>
        <taxon>Cellvibrionaceae</taxon>
        <taxon>Cellvibrio</taxon>
    </lineage>
</organism>
<feature type="domain" description="4'-phosphopantetheinyl transferase N-terminal" evidence="15">
    <location>
        <begin position="51"/>
        <end position="113"/>
    </location>
</feature>
<evidence type="ECO:0000256" key="4">
    <source>
        <dbReference type="ARBA" id="ARBA00011503"/>
    </source>
</evidence>
<evidence type="ECO:0000256" key="3">
    <source>
        <dbReference type="ARBA" id="ARBA00008342"/>
    </source>
</evidence>
<dbReference type="GO" id="GO:0009366">
    <property type="term" value="C:enterobactin synthetase complex"/>
    <property type="evidence" value="ECO:0007669"/>
    <property type="project" value="InterPro"/>
</dbReference>
<comment type="subunit">
    <text evidence="4">EntB, EntD, EntE, and EntF form a multienzyme complex called enterobactin synthase.</text>
</comment>
<gene>
    <name evidence="16" type="ORF">CBP51_05090</name>
</gene>
<dbReference type="Pfam" id="PF17837">
    <property type="entry name" value="4PPT_N"/>
    <property type="match status" value="1"/>
</dbReference>
<evidence type="ECO:0000259" key="14">
    <source>
        <dbReference type="Pfam" id="PF01648"/>
    </source>
</evidence>
<reference evidence="17" key="1">
    <citation type="submission" date="2017-05" db="EMBL/GenBank/DDBJ databases">
        <authorList>
            <person name="Barney B.M."/>
        </authorList>
    </citation>
    <scope>NUCLEOTIDE SEQUENCE [LARGE SCALE GENOMIC DNA]</scope>
    <source>
        <strain evidence="17">PSBB022</strain>
    </source>
</reference>
<evidence type="ECO:0000256" key="2">
    <source>
        <dbReference type="ARBA" id="ARBA00004993"/>
    </source>
</evidence>
<evidence type="ECO:0000313" key="16">
    <source>
        <dbReference type="EMBL" id="OZY86405.1"/>
    </source>
</evidence>
<evidence type="ECO:0000256" key="5">
    <source>
        <dbReference type="ARBA" id="ARBA00019087"/>
    </source>
</evidence>
<dbReference type="Pfam" id="PF01648">
    <property type="entry name" value="ACPS"/>
    <property type="match status" value="1"/>
</dbReference>
<dbReference type="InterPro" id="IPR041354">
    <property type="entry name" value="4PPT_N"/>
</dbReference>
<feature type="binding site" evidence="13">
    <location>
        <position position="125"/>
    </location>
    <ligand>
        <name>Mg(2+)</name>
        <dbReference type="ChEBI" id="CHEBI:18420"/>
    </ligand>
</feature>
<sequence>MMIIMQTRKFISFEQSPSWFRCDISIHYCHFSAEDYKDQLFAYHQIPFPSTLEKAVIKRRAEFLAGRYCAHKSLLSFEHTNINIDADNHGCPLWPSKITGSISHSNTRAVAATSLKSNYRGIGIDIENIIDHSVYKEIKEQILFDKEHQIIKQAQGELSASLLFTIIFSVKESFFKAAYPEVKRYFDFSSVSILRIDQKNKTILIQVNKTLSENLAFGKEILAEYRILPDENVVTIVTLKSIPPCRGGLNTENKGCDGKQLT</sequence>
<dbReference type="PANTHER" id="PTHR38096:SF1">
    <property type="entry name" value="ENTEROBACTIN SYNTHASE COMPONENT D"/>
    <property type="match status" value="1"/>
</dbReference>
<keyword evidence="13" id="KW-0479">Metal-binding</keyword>
<dbReference type="AlphaFoldDB" id="A0A266Q990"/>
<keyword evidence="13" id="KW-0460">Magnesium</keyword>
<dbReference type="UniPathway" id="UPA00017"/>
<feature type="binding site" evidence="12">
    <location>
        <position position="59"/>
    </location>
    <ligand>
        <name>CoA</name>
        <dbReference type="ChEBI" id="CHEBI:57287"/>
    </ligand>
</feature>
<evidence type="ECO:0000256" key="6">
    <source>
        <dbReference type="ARBA" id="ARBA00022679"/>
    </source>
</evidence>
<dbReference type="Proteomes" id="UP000216101">
    <property type="component" value="Unassembled WGS sequence"/>
</dbReference>
<proteinExistence type="inferred from homology"/>
<feature type="binding site" evidence="12">
    <location>
        <position position="67"/>
    </location>
    <ligand>
        <name>CoA</name>
        <dbReference type="ChEBI" id="CHEBI:57287"/>
    </ligand>
</feature>
<evidence type="ECO:0000256" key="12">
    <source>
        <dbReference type="PIRSR" id="PIRSR603542-1"/>
    </source>
</evidence>
<feature type="binding site" evidence="13">
    <location>
        <position position="127"/>
    </location>
    <ligand>
        <name>Mg(2+)</name>
        <dbReference type="ChEBI" id="CHEBI:18420"/>
    </ligand>
</feature>
<evidence type="ECO:0000259" key="15">
    <source>
        <dbReference type="Pfam" id="PF17837"/>
    </source>
</evidence>
<dbReference type="InterPro" id="IPR037143">
    <property type="entry name" value="4-PPantetheinyl_Trfase_dom_sf"/>
</dbReference>